<sequence length="89" mass="9553">MNFGYYLLIFPGDLGDEDDSAARDLVDEEGTAAGDLGEERGHDNRVFCREEPGWVGGDRACGDRGKLIGEEANGVFSTSSVGLALREEV</sequence>
<accession>A0AAV1STN8</accession>
<dbReference type="Proteomes" id="UP001314170">
    <property type="component" value="Unassembled WGS sequence"/>
</dbReference>
<comment type="caution">
    <text evidence="1">The sequence shown here is derived from an EMBL/GenBank/DDBJ whole genome shotgun (WGS) entry which is preliminary data.</text>
</comment>
<reference evidence="1 2" key="1">
    <citation type="submission" date="2024-01" db="EMBL/GenBank/DDBJ databases">
        <authorList>
            <person name="Waweru B."/>
        </authorList>
    </citation>
    <scope>NUCLEOTIDE SEQUENCE [LARGE SCALE GENOMIC DNA]</scope>
</reference>
<dbReference type="EMBL" id="CAWUPB010001199">
    <property type="protein sequence ID" value="CAK7357412.1"/>
    <property type="molecule type" value="Genomic_DNA"/>
</dbReference>
<evidence type="ECO:0000313" key="2">
    <source>
        <dbReference type="Proteomes" id="UP001314170"/>
    </source>
</evidence>
<gene>
    <name evidence="1" type="ORF">DCAF_LOCUS27700</name>
</gene>
<protein>
    <submittedName>
        <fullName evidence="1">Uncharacterized protein</fullName>
    </submittedName>
</protein>
<keyword evidence="2" id="KW-1185">Reference proteome</keyword>
<dbReference type="AlphaFoldDB" id="A0AAV1STN8"/>
<proteinExistence type="predicted"/>
<evidence type="ECO:0000313" key="1">
    <source>
        <dbReference type="EMBL" id="CAK7357412.1"/>
    </source>
</evidence>
<name>A0AAV1STN8_9ROSI</name>
<organism evidence="1 2">
    <name type="scientific">Dovyalis caffra</name>
    <dbReference type="NCBI Taxonomy" id="77055"/>
    <lineage>
        <taxon>Eukaryota</taxon>
        <taxon>Viridiplantae</taxon>
        <taxon>Streptophyta</taxon>
        <taxon>Embryophyta</taxon>
        <taxon>Tracheophyta</taxon>
        <taxon>Spermatophyta</taxon>
        <taxon>Magnoliopsida</taxon>
        <taxon>eudicotyledons</taxon>
        <taxon>Gunneridae</taxon>
        <taxon>Pentapetalae</taxon>
        <taxon>rosids</taxon>
        <taxon>fabids</taxon>
        <taxon>Malpighiales</taxon>
        <taxon>Salicaceae</taxon>
        <taxon>Flacourtieae</taxon>
        <taxon>Dovyalis</taxon>
    </lineage>
</organism>